<dbReference type="EMBL" id="CM015714">
    <property type="protein sequence ID" value="KAF3688216.1"/>
    <property type="molecule type" value="Genomic_DNA"/>
</dbReference>
<evidence type="ECO:0000256" key="1">
    <source>
        <dbReference type="ARBA" id="ARBA00004308"/>
    </source>
</evidence>
<keyword evidence="5" id="KW-0677">Repeat</keyword>
<evidence type="ECO:0000256" key="4">
    <source>
        <dbReference type="ARBA" id="ARBA00022723"/>
    </source>
</evidence>
<dbReference type="GO" id="GO:0046872">
    <property type="term" value="F:metal ion binding"/>
    <property type="evidence" value="ECO:0007669"/>
    <property type="project" value="UniProtKB-KW"/>
</dbReference>
<protein>
    <submittedName>
        <fullName evidence="8">Calpain-8</fullName>
    </submittedName>
</protein>
<keyword evidence="6" id="KW-0106">Calcium</keyword>
<dbReference type="Proteomes" id="UP000503349">
    <property type="component" value="Chromosome 3"/>
</dbReference>
<dbReference type="InterPro" id="IPR011992">
    <property type="entry name" value="EF-hand-dom_pair"/>
</dbReference>
<evidence type="ECO:0000256" key="6">
    <source>
        <dbReference type="ARBA" id="ARBA00022837"/>
    </source>
</evidence>
<reference evidence="8 9" key="1">
    <citation type="submission" date="2019-02" db="EMBL/GenBank/DDBJ databases">
        <title>Opniocepnalus argus genome.</title>
        <authorList>
            <person name="Zhou C."/>
            <person name="Xiao S."/>
        </authorList>
    </citation>
    <scope>NUCLEOTIDE SEQUENCE [LARGE SCALE GENOMIC DNA]</scope>
    <source>
        <strain evidence="8">OARG1902GOOAL</strain>
        <tissue evidence="8">Muscle</tissue>
    </source>
</reference>
<sequence length="159" mass="18206">MPLFITSAFVCSREWDTIDPAEKKKLDYSADDGEFWFLMSPMEEDINADIPEPNAVQNNMDPHFKHLFVQIAGNDSEISAFELQQILDKVVAQSFQVNSAVVQEIVGQYADPRYAIDFDSFVGCLIRLELLFKMFQALDQKNQGMITLDLQQWLCLAMN</sequence>
<evidence type="ECO:0000313" key="9">
    <source>
        <dbReference type="Proteomes" id="UP000503349"/>
    </source>
</evidence>
<dbReference type="Gene3D" id="1.10.238.10">
    <property type="entry name" value="EF-hand"/>
    <property type="match status" value="1"/>
</dbReference>
<dbReference type="GO" id="GO:0110158">
    <property type="term" value="C:calpain complex"/>
    <property type="evidence" value="ECO:0007669"/>
    <property type="project" value="TreeGrafter"/>
</dbReference>
<evidence type="ECO:0000256" key="2">
    <source>
        <dbReference type="ARBA" id="ARBA00004496"/>
    </source>
</evidence>
<dbReference type="AlphaFoldDB" id="A0A6G1PDW0"/>
<evidence type="ECO:0000256" key="3">
    <source>
        <dbReference type="ARBA" id="ARBA00022490"/>
    </source>
</evidence>
<organism evidence="8 9">
    <name type="scientific">Channa argus</name>
    <name type="common">Northern snakehead</name>
    <name type="synonym">Ophicephalus argus</name>
    <dbReference type="NCBI Taxonomy" id="215402"/>
    <lineage>
        <taxon>Eukaryota</taxon>
        <taxon>Metazoa</taxon>
        <taxon>Chordata</taxon>
        <taxon>Craniata</taxon>
        <taxon>Vertebrata</taxon>
        <taxon>Euteleostomi</taxon>
        <taxon>Actinopterygii</taxon>
        <taxon>Neopterygii</taxon>
        <taxon>Teleostei</taxon>
        <taxon>Neoteleostei</taxon>
        <taxon>Acanthomorphata</taxon>
        <taxon>Anabantaria</taxon>
        <taxon>Anabantiformes</taxon>
        <taxon>Channoidei</taxon>
        <taxon>Channidae</taxon>
        <taxon>Channa</taxon>
    </lineage>
</organism>
<evidence type="ECO:0000313" key="8">
    <source>
        <dbReference type="EMBL" id="KAF3688216.1"/>
    </source>
</evidence>
<keyword evidence="4" id="KW-0479">Metal-binding</keyword>
<name>A0A6G1PDW0_CHAAH</name>
<comment type="subcellular location">
    <subcellularLocation>
        <location evidence="2">Cytoplasm</location>
    </subcellularLocation>
    <subcellularLocation>
        <location evidence="1">Endomembrane system</location>
    </subcellularLocation>
</comment>
<reference evidence="9" key="2">
    <citation type="submission" date="2019-02" db="EMBL/GenBank/DDBJ databases">
        <title>Opniocepnalus argus Var Kimnra genome.</title>
        <authorList>
            <person name="Zhou C."/>
            <person name="Xiao S."/>
        </authorList>
    </citation>
    <scope>NUCLEOTIDE SEQUENCE [LARGE SCALE GENOMIC DNA]</scope>
</reference>
<dbReference type="SUPFAM" id="SSF47473">
    <property type="entry name" value="EF-hand"/>
    <property type="match status" value="1"/>
</dbReference>
<accession>A0A6G1PDW0</accession>
<proteinExistence type="predicted"/>
<evidence type="ECO:0000256" key="7">
    <source>
        <dbReference type="ARBA" id="ARBA00023136"/>
    </source>
</evidence>
<gene>
    <name evidence="8" type="ORF">EXN66_Car003888</name>
</gene>
<dbReference type="GO" id="GO:0012505">
    <property type="term" value="C:endomembrane system"/>
    <property type="evidence" value="ECO:0007669"/>
    <property type="project" value="UniProtKB-SubCell"/>
</dbReference>
<keyword evidence="7" id="KW-0472">Membrane</keyword>
<dbReference type="PANTHER" id="PTHR46735:SF3">
    <property type="entry name" value="CALPAIN SMALL SUBUNIT 1-RELATED"/>
    <property type="match status" value="1"/>
</dbReference>
<evidence type="ECO:0000256" key="5">
    <source>
        <dbReference type="ARBA" id="ARBA00022737"/>
    </source>
</evidence>
<keyword evidence="3" id="KW-0963">Cytoplasm</keyword>
<dbReference type="PANTHER" id="PTHR46735">
    <property type="entry name" value="CALPAIN, SMALL SUBUNIT 1 A-RELATED"/>
    <property type="match status" value="1"/>
</dbReference>
<keyword evidence="9" id="KW-1185">Reference proteome</keyword>